<dbReference type="GO" id="GO:0006816">
    <property type="term" value="P:calcium ion transport"/>
    <property type="evidence" value="ECO:0007669"/>
    <property type="project" value="TreeGrafter"/>
</dbReference>
<feature type="compositionally biased region" description="Polar residues" evidence="7">
    <location>
        <begin position="1631"/>
        <end position="1645"/>
    </location>
</feature>
<evidence type="ECO:0000256" key="3">
    <source>
        <dbReference type="ARBA" id="ARBA00022737"/>
    </source>
</evidence>
<protein>
    <recommendedName>
        <fullName evidence="8">PKD/REJ-like domain-containing protein</fullName>
    </recommendedName>
</protein>
<evidence type="ECO:0000256" key="6">
    <source>
        <dbReference type="SAM" id="Coils"/>
    </source>
</evidence>
<evidence type="ECO:0000256" key="7">
    <source>
        <dbReference type="SAM" id="MobiDB-lite"/>
    </source>
</evidence>
<keyword evidence="10" id="KW-1185">Reference proteome</keyword>
<dbReference type="InterPro" id="IPR002859">
    <property type="entry name" value="PKD/REJ-like"/>
</dbReference>
<evidence type="ECO:0000256" key="4">
    <source>
        <dbReference type="ARBA" id="ARBA00022989"/>
    </source>
</evidence>
<feature type="region of interest" description="Disordered" evidence="7">
    <location>
        <begin position="1726"/>
        <end position="1749"/>
    </location>
</feature>
<organism evidence="9 10">
    <name type="scientific">Cymbomonas tetramitiformis</name>
    <dbReference type="NCBI Taxonomy" id="36881"/>
    <lineage>
        <taxon>Eukaryota</taxon>
        <taxon>Viridiplantae</taxon>
        <taxon>Chlorophyta</taxon>
        <taxon>Pyramimonadophyceae</taxon>
        <taxon>Pyramimonadales</taxon>
        <taxon>Pyramimonadaceae</taxon>
        <taxon>Cymbomonas</taxon>
    </lineage>
</organism>
<keyword evidence="6" id="KW-0175">Coiled coil</keyword>
<feature type="region of interest" description="Disordered" evidence="7">
    <location>
        <begin position="1807"/>
        <end position="1828"/>
    </location>
</feature>
<evidence type="ECO:0000313" key="10">
    <source>
        <dbReference type="Proteomes" id="UP001190700"/>
    </source>
</evidence>
<feature type="region of interest" description="Disordered" evidence="7">
    <location>
        <begin position="1590"/>
        <end position="1625"/>
    </location>
</feature>
<dbReference type="EMBL" id="LGRX02020023">
    <property type="protein sequence ID" value="KAK3257875.1"/>
    <property type="molecule type" value="Genomic_DNA"/>
</dbReference>
<keyword evidence="5" id="KW-0472">Membrane</keyword>
<dbReference type="PANTHER" id="PTHR46730:SF1">
    <property type="entry name" value="PLAT DOMAIN-CONTAINING PROTEIN"/>
    <property type="match status" value="1"/>
</dbReference>
<keyword evidence="2" id="KW-0812">Transmembrane</keyword>
<feature type="region of interest" description="Disordered" evidence="7">
    <location>
        <begin position="1880"/>
        <end position="1932"/>
    </location>
</feature>
<evidence type="ECO:0000256" key="2">
    <source>
        <dbReference type="ARBA" id="ARBA00022692"/>
    </source>
</evidence>
<gene>
    <name evidence="9" type="ORF">CYMTET_33053</name>
</gene>
<feature type="compositionally biased region" description="Polar residues" evidence="7">
    <location>
        <begin position="1590"/>
        <end position="1612"/>
    </location>
</feature>
<evidence type="ECO:0000259" key="8">
    <source>
        <dbReference type="Pfam" id="PF02010"/>
    </source>
</evidence>
<dbReference type="PANTHER" id="PTHR46730">
    <property type="entry name" value="POLYCYSTIN-1"/>
    <property type="match status" value="1"/>
</dbReference>
<proteinExistence type="predicted"/>
<keyword evidence="3" id="KW-0677">Repeat</keyword>
<dbReference type="GO" id="GO:0005886">
    <property type="term" value="C:plasma membrane"/>
    <property type="evidence" value="ECO:0007669"/>
    <property type="project" value="TreeGrafter"/>
</dbReference>
<accession>A0AAE0FDS6</accession>
<feature type="region of interest" description="Disordered" evidence="7">
    <location>
        <begin position="1631"/>
        <end position="1650"/>
    </location>
</feature>
<evidence type="ECO:0000256" key="5">
    <source>
        <dbReference type="ARBA" id="ARBA00023136"/>
    </source>
</evidence>
<feature type="non-terminal residue" evidence="9">
    <location>
        <position position="1"/>
    </location>
</feature>
<feature type="domain" description="PKD/REJ-like" evidence="8">
    <location>
        <begin position="12"/>
        <end position="176"/>
    </location>
</feature>
<feature type="region of interest" description="Disordered" evidence="7">
    <location>
        <begin position="1765"/>
        <end position="1792"/>
    </location>
</feature>
<comment type="caution">
    <text evidence="9">The sequence shown here is derived from an EMBL/GenBank/DDBJ whole genome shotgun (WGS) entry which is preliminary data.</text>
</comment>
<feature type="coiled-coil region" evidence="6">
    <location>
        <begin position="1216"/>
        <end position="1247"/>
    </location>
</feature>
<dbReference type="GO" id="GO:0005261">
    <property type="term" value="F:monoatomic cation channel activity"/>
    <property type="evidence" value="ECO:0007669"/>
    <property type="project" value="TreeGrafter"/>
</dbReference>
<evidence type="ECO:0000313" key="9">
    <source>
        <dbReference type="EMBL" id="KAK3257875.1"/>
    </source>
</evidence>
<feature type="region of interest" description="Disordered" evidence="7">
    <location>
        <begin position="1117"/>
        <end position="1142"/>
    </location>
</feature>
<feature type="region of interest" description="Disordered" evidence="7">
    <location>
        <begin position="937"/>
        <end position="957"/>
    </location>
</feature>
<reference evidence="9 10" key="1">
    <citation type="journal article" date="2015" name="Genome Biol. Evol.">
        <title>Comparative Genomics of a Bacterivorous Green Alga Reveals Evolutionary Causalities and Consequences of Phago-Mixotrophic Mode of Nutrition.</title>
        <authorList>
            <person name="Burns J.A."/>
            <person name="Paasch A."/>
            <person name="Narechania A."/>
            <person name="Kim E."/>
        </authorList>
    </citation>
    <scope>NUCLEOTIDE SEQUENCE [LARGE SCALE GENOMIC DNA]</scope>
    <source>
        <strain evidence="9 10">PLY_AMNH</strain>
    </source>
</reference>
<evidence type="ECO:0000256" key="1">
    <source>
        <dbReference type="ARBA" id="ARBA00004370"/>
    </source>
</evidence>
<keyword evidence="4" id="KW-1133">Transmembrane helix</keyword>
<comment type="subcellular location">
    <subcellularLocation>
        <location evidence="1">Membrane</location>
    </subcellularLocation>
</comment>
<feature type="region of interest" description="Disordered" evidence="7">
    <location>
        <begin position="1947"/>
        <end position="1990"/>
    </location>
</feature>
<dbReference type="Pfam" id="PF02010">
    <property type="entry name" value="REJ"/>
    <property type="match status" value="1"/>
</dbReference>
<feature type="compositionally biased region" description="Low complexity" evidence="7">
    <location>
        <begin position="1922"/>
        <end position="1932"/>
    </location>
</feature>
<dbReference type="Proteomes" id="UP001190700">
    <property type="component" value="Unassembled WGS sequence"/>
</dbReference>
<sequence length="2036" mass="217755">VVDSGSWGVVYRTGKSYTFQLNVQDGNGKAWQRLSVMVNTPPSRGSLLLAPQEGVAMNTTFITGTEGWTDEDLPLWYQLKYELVYEGNATRVAVRRALTNALSSADSLQVVFPEAGTEESGRLVRVVLEVSDALKAKSETEVMVRVAPLESEDEEEVMRTVEVTLVRIEELVINGNGDEALLQIDGLVDVLRAELESGDGKLFSTESRERMMTLIKNALGTIPMDDAVLERIALTLVGLSENPGQMGNSTRTTAMDILNILVDAALDEDRVPVSDAGAQGLVDALSNLAQAQAANSSLTSAEIGEVESAFETMKCVGKVLLQDLVDGQEPAEISSATMSMKVFVASVTNPDSSVFGSLLTAAPLTSSGISSSEPASALYPRSMQSLLAEYHDVSVVDFSLVTSLYQSHTTEDGKAAELSTGYTVGLAPASITSLTVNQPGITTCFLKQDEQSDLRIHGLDEAIELNMPLNNDYMSQWEQTGSYPSRLEGVFWNESSFAYESTGCVTLPNPSPPGAHVHFTTSNHSEVGGHMDRLWTIGNGSYYLRGCTLEYGPWYEELQGSDDGYRKYVGDECVIANKENDARCWWWWQEQVFAGEGCVFVPEANLLCTHLTDFTVAITALEERGFDASLDSQSVYYGTAGHSIDDEACRVLLLAILSGILGGVMLLFYWSNGAHSVLQRQLVMILTLRDSSLSFMQLGGAWTWTLSGHPGSEAEGKGCVGLVFGKVVDSEGNQQKAQDHRPMRWIHNALAGESGGALAGPSSATNPMYMSLDENPSLSPGGPVPSVKVERREGQEREMMLDQGNLDVAKPISDIAVAQRDSSIRNESARGDEPRMWMYNSVYTEQNTVHTIAAAPAPAEPRLTQPQGEPLRSEQGEEQTCGVALPPAERVLAGVEGKARPLEQNVYTTVHNTVYNIAAVPSPAEPRLTETQAGPLRLARGNEDPGSVEPPASGKDLTVVERAARPVEQHMPQPPRTTRKVTEGLFYGSSSEDAEDLPMAGRDLTVVESTALPAEPRIPQPAQVPDLKQLIRVLGGNLAKLHVSLRSDDDHPAPSTDLAGVESEALLLEQRPLPSTPAPETQQLCEVMLATLARLDASIHGGEGVNTVYSLAAARSPTEPQLTEAQDEAAPGLAPGNGDPSSARLFKQNTYNVVHNTVHTIAAAPAPAEPRLTQPQGEALRSEQGEEETCGVALSPAERVLLEEESKALPLQKHAVQAETSETKQLYEEMAALMEQLQATMQDGEGQVVAGAELTGMATKAHLSEQDLPQAAHGPESRQLCERLVDNIARLELTMQSGEEHPTAGRSSKQDGVLQHARLVEQHVFHTVVEQHVVHPVVEQHHPANLLEPADDDDFQDDVRAGAIISDFLEQTPPVASVSAATHPSAGRGLGSAEREVLSIPQASQQPLPATSQVDVGTLLEPEEDEEDARPGGAGMWELGPIVLNFLAKTMPTPSKGMDGLLSPRSDYIGMEALPLEHFTQETPSATSKVAEDLPTARTDLAVVESTASPVDQHTPQPPLSATRKSGEKAVRQLHARRVEHHIVYAGEVEQDNSSSYPLESVDKDQRKLGSTEQMGSIIAGFLEDLEQGDVQNSCTPQPHDNRQSASVSAATHPSAGRGLGSAEREVLSIPQASQQPLPATNQVDVGTGGELQDGVVRQHDNSIFLREPEDDEEDACPGTPGNARTLVKANVGASAALQSIAGAPTAVPGGEDSGRRDLTRIERKAPLVAQRAPQPPLAASKGSTKAQKNLHPELVEQLTPRRVGGGFRIEPADKDGVRHRKGREGKGDAPSASVTMTQLLNLLDRDDPLAGGALHSGSDPQSAGRPSMTRVEASAALQRLAGVGGGFCVEPADEATTWADDVLSQELAREIQAAEADLGLLQPAPRSEMHGQAPEGEGTQMAQRATLEDAEDSCEPSPMGATPRTPRTLATPNEPCPWGCYKPHPPHSPRARRAPQSPGASRWASSGSSEPAARQPGETSGPGPVMEGVEEGKSLRDLLAGATVRLRSVHLRACGACGDIDLGTCRACGDIDLGM</sequence>
<name>A0AAE0FDS6_9CHLO</name>
<feature type="region of interest" description="Disordered" evidence="7">
    <location>
        <begin position="1507"/>
        <end position="1527"/>
    </location>
</feature>